<dbReference type="GeneID" id="2844935"/>
<dbReference type="EMBL" id="AE017261">
    <property type="protein sequence ID" value="AAT43029.1"/>
    <property type="molecule type" value="Genomic_DNA"/>
</dbReference>
<dbReference type="OrthoDB" id="56760at2157"/>
<name>Q6L1X3_PICTO</name>
<dbReference type="Proteomes" id="UP000000438">
    <property type="component" value="Chromosome"/>
</dbReference>
<accession>Q6L1X3</accession>
<dbReference type="KEGG" id="pto:PTO0444"/>
<dbReference type="InParanoid" id="Q6L1X3"/>
<dbReference type="PaxDb" id="263820-PTO0444"/>
<sequence length="438" mass="51115">MRLKSNSRENEEKFLSNLKSLLDNPQVMIPECDNKSILCPIKKYQKLLNQGNFKKSSNFISAFHECKMICDDNRAPLMGIIKTNYGSVPYCKRGNTDETVLAGVQNYNNDVFRLLAFKDVVSKNISVFSTRHYFTAKCKDGPDISIFMDILDEEGINYKVSDNNIIIGSSGEKMHVKYMGTSFIIYQDFKGNLFYYLFKHILTNDMKAEINIDFLKEIDIDPDDYVKNNKNTNDFIEGAIEYKKRYVVSNNLYAIGDKIYTINDFCNELNIENNRLIELISRHGIYLEDKNVNKLYELLFKYDKNSLLKSMFNVDDNDIKNLHGDYKSQIEQLKKLIESINIDRELPEPWSENSSYLISIIKEYRLNGREHALSYGERHMDNYIKKAIYCAFTESMGENRLFMFSDNEIILGKRIKPYMDDLISGNKMNINELKNIIM</sequence>
<dbReference type="RefSeq" id="WP_011177245.1">
    <property type="nucleotide sequence ID" value="NC_005877.1"/>
</dbReference>
<dbReference type="STRING" id="263820.PTO0444"/>
<evidence type="ECO:0000313" key="1">
    <source>
        <dbReference type="EMBL" id="AAT43029.1"/>
    </source>
</evidence>
<dbReference type="HOGENOM" id="CLU_600799_0_0_2"/>
<protein>
    <submittedName>
        <fullName evidence="1">Uncharacterized protein</fullName>
    </submittedName>
</protein>
<evidence type="ECO:0000313" key="2">
    <source>
        <dbReference type="Proteomes" id="UP000000438"/>
    </source>
</evidence>
<reference evidence="1 2" key="1">
    <citation type="journal article" date="2004" name="Proc. Natl. Acad. Sci. U.S.A.">
        <title>Genome sequence of Picrophilus torridus and its implications for life around pH 0.</title>
        <authorList>
            <person name="Futterer O."/>
            <person name="Angelov A."/>
            <person name="Liesegang H."/>
            <person name="Gottschalk G."/>
            <person name="Schleper C."/>
            <person name="Schepers B."/>
            <person name="Dock C."/>
            <person name="Antranikian G."/>
            <person name="Liebl W."/>
        </authorList>
    </citation>
    <scope>NUCLEOTIDE SEQUENCE [LARGE SCALE GENOMIC DNA]</scope>
    <source>
        <strain evidence="2">ATCC 700027 / DSM 9790 / JCM 10055 / NBRC 100828</strain>
    </source>
</reference>
<proteinExistence type="predicted"/>
<dbReference type="AlphaFoldDB" id="Q6L1X3"/>
<gene>
    <name evidence="1" type="ordered locus">PTO0444</name>
</gene>
<dbReference type="eggNOG" id="arCOG05338">
    <property type="taxonomic scope" value="Archaea"/>
</dbReference>
<organism evidence="1 2">
    <name type="scientific">Picrophilus torridus (strain ATCC 700027 / DSM 9790 / JCM 10055 / NBRC 100828 / KAW 2/3)</name>
    <dbReference type="NCBI Taxonomy" id="1122961"/>
    <lineage>
        <taxon>Archaea</taxon>
        <taxon>Methanobacteriati</taxon>
        <taxon>Thermoplasmatota</taxon>
        <taxon>Thermoplasmata</taxon>
        <taxon>Thermoplasmatales</taxon>
        <taxon>Picrophilaceae</taxon>
        <taxon>Picrophilus</taxon>
    </lineage>
</organism>